<dbReference type="Proteomes" id="UP001152795">
    <property type="component" value="Unassembled WGS sequence"/>
</dbReference>
<accession>A0A7D9HPR1</accession>
<evidence type="ECO:0000313" key="2">
    <source>
        <dbReference type="Proteomes" id="UP001152795"/>
    </source>
</evidence>
<dbReference type="EMBL" id="CACRXK020001238">
    <property type="protein sequence ID" value="CAB3987818.1"/>
    <property type="molecule type" value="Genomic_DNA"/>
</dbReference>
<comment type="caution">
    <text evidence="1">The sequence shown here is derived from an EMBL/GenBank/DDBJ whole genome shotgun (WGS) entry which is preliminary data.</text>
</comment>
<dbReference type="AlphaFoldDB" id="A0A7D9HPR1"/>
<reference evidence="1" key="1">
    <citation type="submission" date="2020-04" db="EMBL/GenBank/DDBJ databases">
        <authorList>
            <person name="Alioto T."/>
            <person name="Alioto T."/>
            <person name="Gomez Garrido J."/>
        </authorList>
    </citation>
    <scope>NUCLEOTIDE SEQUENCE</scope>
    <source>
        <strain evidence="1">A484AB</strain>
    </source>
</reference>
<organism evidence="1 2">
    <name type="scientific">Paramuricea clavata</name>
    <name type="common">Red gorgonian</name>
    <name type="synonym">Violescent sea-whip</name>
    <dbReference type="NCBI Taxonomy" id="317549"/>
    <lineage>
        <taxon>Eukaryota</taxon>
        <taxon>Metazoa</taxon>
        <taxon>Cnidaria</taxon>
        <taxon>Anthozoa</taxon>
        <taxon>Octocorallia</taxon>
        <taxon>Malacalcyonacea</taxon>
        <taxon>Plexauridae</taxon>
        <taxon>Paramuricea</taxon>
    </lineage>
</organism>
<protein>
    <submittedName>
        <fullName evidence="1">Uncharacterized protein</fullName>
    </submittedName>
</protein>
<proteinExistence type="predicted"/>
<sequence>MSIFSDLYINFTQFQPPFPCNSFAEKFTLWKRFYDEYKATEQQIIHTDLFNMPAKDPTPTKTLTYTTTRSVAKINGKNDKVFQNFILQNETPTETKNDSVQIQPAETSSCSEQNNPNASLNTTSAMPKVQETIRETTTTHNCQFAKCNY</sequence>
<evidence type="ECO:0000313" key="1">
    <source>
        <dbReference type="EMBL" id="CAB3987818.1"/>
    </source>
</evidence>
<keyword evidence="2" id="KW-1185">Reference proteome</keyword>
<name>A0A7D9HPR1_PARCT</name>
<gene>
    <name evidence="1" type="ORF">PACLA_8A014119</name>
</gene>